<dbReference type="PROSITE" id="PS51257">
    <property type="entry name" value="PROKAR_LIPOPROTEIN"/>
    <property type="match status" value="1"/>
</dbReference>
<sequence length="310" mass="33361">MRNLLLLSTCLVLVSCQSKPADSYSGYIESQTVSINAPQSGWLSAVNVDRGDAVSEGEALFRLDATQQEHALSGAENRAEAAQAQAADLAKGAREADIAPLLAQRIQAQSQLDLARANQARYAQLEPKGYVSAAQMDSLRAATKSAQAQLVNIDKLIGEKRLASREDQQRAAQAQAAAASADVAGAQYTVDDRDVKARLTGQVDERLREPGEFVAAGAAVLTVRPKGREFVRFYVPQADLSKFRVGSVVHVGCDGCTGQTARVRFISPEAEFTPPVIYSVKERQKLMFLIEATPEKPEALHAGQPVDVKL</sequence>
<organism evidence="2 3">
    <name type="scientific">Asticcacaulis taihuensis</name>
    <dbReference type="NCBI Taxonomy" id="260084"/>
    <lineage>
        <taxon>Bacteria</taxon>
        <taxon>Pseudomonadati</taxon>
        <taxon>Pseudomonadota</taxon>
        <taxon>Alphaproteobacteria</taxon>
        <taxon>Caulobacterales</taxon>
        <taxon>Caulobacteraceae</taxon>
        <taxon>Asticcacaulis</taxon>
    </lineage>
</organism>
<dbReference type="Proteomes" id="UP000199150">
    <property type="component" value="Unassembled WGS sequence"/>
</dbReference>
<dbReference type="PANTHER" id="PTHR30438:SF2">
    <property type="entry name" value="MEMBRANE PROTEIN"/>
    <property type="match status" value="1"/>
</dbReference>
<evidence type="ECO:0000256" key="1">
    <source>
        <dbReference type="SAM" id="Coils"/>
    </source>
</evidence>
<dbReference type="Gene3D" id="2.40.50.100">
    <property type="match status" value="1"/>
</dbReference>
<dbReference type="OrthoDB" id="9810980at2"/>
<protein>
    <submittedName>
        <fullName evidence="2">HlyD family secretion protein</fullName>
    </submittedName>
</protein>
<gene>
    <name evidence="2" type="ORF">SAMN02927928_2158</name>
</gene>
<dbReference type="RefSeq" id="WP_090647594.1">
    <property type="nucleotide sequence ID" value="NZ_CBCRYE010000001.1"/>
</dbReference>
<accession>A0A1G4RUZ4</accession>
<keyword evidence="1" id="KW-0175">Coiled coil</keyword>
<proteinExistence type="predicted"/>
<dbReference type="PANTHER" id="PTHR30438">
    <property type="entry name" value="36 KDA ANTIGEN-RELATED"/>
    <property type="match status" value="1"/>
</dbReference>
<dbReference type="EMBL" id="FMTS01000003">
    <property type="protein sequence ID" value="SCW60640.1"/>
    <property type="molecule type" value="Genomic_DNA"/>
</dbReference>
<dbReference type="STRING" id="260084.SAMN02927928_2158"/>
<feature type="coiled-coil region" evidence="1">
    <location>
        <begin position="65"/>
        <end position="92"/>
    </location>
</feature>
<reference evidence="3" key="1">
    <citation type="submission" date="2016-10" db="EMBL/GenBank/DDBJ databases">
        <authorList>
            <person name="Varghese N."/>
            <person name="Submissions S."/>
        </authorList>
    </citation>
    <scope>NUCLEOTIDE SEQUENCE [LARGE SCALE GENOMIC DNA]</scope>
    <source>
        <strain evidence="3">CGMCC 1.3431</strain>
    </source>
</reference>
<dbReference type="Gene3D" id="2.40.30.170">
    <property type="match status" value="1"/>
</dbReference>
<keyword evidence="3" id="KW-1185">Reference proteome</keyword>
<dbReference type="SUPFAM" id="SSF111369">
    <property type="entry name" value="HlyD-like secretion proteins"/>
    <property type="match status" value="2"/>
</dbReference>
<dbReference type="AlphaFoldDB" id="A0A1G4RUZ4"/>
<evidence type="ECO:0000313" key="2">
    <source>
        <dbReference type="EMBL" id="SCW60640.1"/>
    </source>
</evidence>
<name>A0A1G4RUZ4_9CAUL</name>
<evidence type="ECO:0000313" key="3">
    <source>
        <dbReference type="Proteomes" id="UP000199150"/>
    </source>
</evidence>
<dbReference type="GO" id="GO:0005886">
    <property type="term" value="C:plasma membrane"/>
    <property type="evidence" value="ECO:0007669"/>
    <property type="project" value="TreeGrafter"/>
</dbReference>